<accession>A0ABX6K8P7</accession>
<evidence type="ECO:0000313" key="2">
    <source>
        <dbReference type="Proteomes" id="UP000501408"/>
    </source>
</evidence>
<dbReference type="PANTHER" id="PTHR43766:SF1">
    <property type="entry name" value="TRYPTOPHAN--TRNA LIGASE, MITOCHONDRIAL"/>
    <property type="match status" value="1"/>
</dbReference>
<sequence>MSAFSFITPSISLTLLYLTAFHPDAQHVAELKAHYQRGGLGDMTVKNVLTDSLISLISPIRERRKALMNAPDYLYDVLKCGQKKARIQTDQTCQNVKRALGLLVG</sequence>
<dbReference type="PANTHER" id="PTHR43766">
    <property type="entry name" value="TRYPTOPHAN--TRNA LIGASE, MITOCHONDRIAL"/>
    <property type="match status" value="1"/>
</dbReference>
<dbReference type="InterPro" id="IPR050203">
    <property type="entry name" value="Trp-tRNA_synthetase"/>
</dbReference>
<dbReference type="SUPFAM" id="SSF52374">
    <property type="entry name" value="Nucleotidylyl transferase"/>
    <property type="match status" value="1"/>
</dbReference>
<dbReference type="Gene3D" id="1.10.240.10">
    <property type="entry name" value="Tyrosyl-Transfer RNA Synthetase"/>
    <property type="match status" value="1"/>
</dbReference>
<dbReference type="RefSeq" id="WP_167315388.1">
    <property type="nucleotide sequence ID" value="NZ_CP050267.1"/>
</dbReference>
<gene>
    <name evidence="1" type="ORF">HBA18_16100</name>
</gene>
<reference evidence="1 2" key="1">
    <citation type="submission" date="2020-03" db="EMBL/GenBank/DDBJ databases">
        <title>Genome mining reveals the biosynthetic pathways of PHA and ectoines of the halophilic strain Salinivibrio costicola M318 isolated from fermented shrimp paste.</title>
        <authorList>
            <person name="Doan T.V."/>
            <person name="Tran L.T."/>
            <person name="Trieu T.A."/>
            <person name="Nguyen Q.V."/>
            <person name="Quach T.N."/>
            <person name="Phi T.Q."/>
            <person name="Kumar S."/>
        </authorList>
    </citation>
    <scope>NUCLEOTIDE SEQUENCE [LARGE SCALE GENOMIC DNA]</scope>
    <source>
        <strain evidence="1 2">M318</strain>
    </source>
</reference>
<dbReference type="Proteomes" id="UP000501408">
    <property type="component" value="Chromosome 2"/>
</dbReference>
<evidence type="ECO:0000313" key="1">
    <source>
        <dbReference type="EMBL" id="QIR07904.1"/>
    </source>
</evidence>
<organism evidence="1 2">
    <name type="scientific">Salinivibrio costicola</name>
    <name type="common">Vibrio costicola</name>
    <dbReference type="NCBI Taxonomy" id="51367"/>
    <lineage>
        <taxon>Bacteria</taxon>
        <taxon>Pseudomonadati</taxon>
        <taxon>Pseudomonadota</taxon>
        <taxon>Gammaproteobacteria</taxon>
        <taxon>Vibrionales</taxon>
        <taxon>Vibrionaceae</taxon>
        <taxon>Salinivibrio</taxon>
    </lineage>
</organism>
<dbReference type="EMBL" id="CP050267">
    <property type="protein sequence ID" value="QIR07904.1"/>
    <property type="molecule type" value="Genomic_DNA"/>
</dbReference>
<keyword evidence="2" id="KW-1185">Reference proteome</keyword>
<name>A0ABX6K8P7_SALCS</name>
<proteinExistence type="predicted"/>
<protein>
    <recommendedName>
        <fullName evidence="3">Tryptophan--tRNA ligase</fullName>
    </recommendedName>
</protein>
<evidence type="ECO:0008006" key="3">
    <source>
        <dbReference type="Google" id="ProtNLM"/>
    </source>
</evidence>